<sequence length="273" mass="30635">MRRSFFQRINSYLTVGSLILILVVTLGYLFYTCNQETKRTTVDAATKEQQLALPKTDLLRGVKFEPPTTEDADSYHLDVPLYNQLSEPALKWGCEVTALGMLLAYYGFDGDKNRLQEAIEKVPYIDEFGLMGNPNIGFVGDATGENPGTGVNHEPVAQLAQKIVASRYQVIDATGSELDTLLTQVKEGKPVWVAVTIDYQIPLESDFHMWQTRQGPVQVTFKHHAAIITGYDKEAIYLNDAYGKQVTVERHQFEQIYQGMGKQGIYIEGKDLS</sequence>
<dbReference type="Proteomes" id="UP000674938">
    <property type="component" value="Unassembled WGS sequence"/>
</dbReference>
<accession>A0A940PCG6</accession>
<dbReference type="AlphaFoldDB" id="A0A940PCG6"/>
<evidence type="ECO:0000313" key="3">
    <source>
        <dbReference type="EMBL" id="MBP1042002.1"/>
    </source>
</evidence>
<reference evidence="3" key="1">
    <citation type="submission" date="2020-12" db="EMBL/GenBank/DDBJ databases">
        <title>Vagococcus allomyrinae sp. nov. and Enterococcus lavae sp. nov., isolated from the larvae of Allomyrina dichotoma.</title>
        <authorList>
            <person name="Lee S.D."/>
        </authorList>
    </citation>
    <scope>NUCLEOTIDE SEQUENCE</scope>
    <source>
        <strain evidence="3">BWB3-3</strain>
    </source>
</reference>
<organism evidence="3 4">
    <name type="scientific">Vagococcus allomyrinae</name>
    <dbReference type="NCBI Taxonomy" id="2794353"/>
    <lineage>
        <taxon>Bacteria</taxon>
        <taxon>Bacillati</taxon>
        <taxon>Bacillota</taxon>
        <taxon>Bacilli</taxon>
        <taxon>Lactobacillales</taxon>
        <taxon>Enterococcaceae</taxon>
        <taxon>Vagococcus</taxon>
    </lineage>
</organism>
<keyword evidence="1" id="KW-0812">Transmembrane</keyword>
<keyword evidence="1" id="KW-0472">Membrane</keyword>
<evidence type="ECO:0000259" key="2">
    <source>
        <dbReference type="Pfam" id="PF13529"/>
    </source>
</evidence>
<keyword evidence="1" id="KW-1133">Transmembrane helix</keyword>
<protein>
    <submittedName>
        <fullName evidence="3">C39 family peptidase</fullName>
    </submittedName>
</protein>
<keyword evidence="4" id="KW-1185">Reference proteome</keyword>
<proteinExistence type="predicted"/>
<evidence type="ECO:0000256" key="1">
    <source>
        <dbReference type="SAM" id="Phobius"/>
    </source>
</evidence>
<gene>
    <name evidence="3" type="ORF">I6N95_13355</name>
</gene>
<dbReference type="RefSeq" id="WP_209528763.1">
    <property type="nucleotide sequence ID" value="NZ_JAEEGA010000008.1"/>
</dbReference>
<dbReference type="EMBL" id="JAEEGA010000008">
    <property type="protein sequence ID" value="MBP1042002.1"/>
    <property type="molecule type" value="Genomic_DNA"/>
</dbReference>
<dbReference type="PANTHER" id="PTHR37806:SF1">
    <property type="entry name" value="PEPTIDASE C39-LIKE DOMAIN-CONTAINING PROTEIN"/>
    <property type="match status" value="1"/>
</dbReference>
<dbReference type="Gene3D" id="3.90.70.10">
    <property type="entry name" value="Cysteine proteinases"/>
    <property type="match status" value="1"/>
</dbReference>
<dbReference type="Pfam" id="PF13529">
    <property type="entry name" value="Peptidase_C39_2"/>
    <property type="match status" value="1"/>
</dbReference>
<feature type="transmembrane region" description="Helical" evidence="1">
    <location>
        <begin position="12"/>
        <end position="31"/>
    </location>
</feature>
<feature type="domain" description="Peptidase C39-like" evidence="2">
    <location>
        <begin position="77"/>
        <end position="242"/>
    </location>
</feature>
<evidence type="ECO:0000313" key="4">
    <source>
        <dbReference type="Proteomes" id="UP000674938"/>
    </source>
</evidence>
<dbReference type="PANTHER" id="PTHR37806">
    <property type="entry name" value="LMO0724 PROTEIN"/>
    <property type="match status" value="1"/>
</dbReference>
<name>A0A940PCG6_9ENTE</name>
<comment type="caution">
    <text evidence="3">The sequence shown here is derived from an EMBL/GenBank/DDBJ whole genome shotgun (WGS) entry which is preliminary data.</text>
</comment>
<dbReference type="InterPro" id="IPR039564">
    <property type="entry name" value="Peptidase_C39-like"/>
</dbReference>